<gene>
    <name evidence="1" type="ORF">GCM10007977_031690</name>
</gene>
<reference evidence="1" key="1">
    <citation type="journal article" date="2014" name="Int. J. Syst. Evol. Microbiol.">
        <title>Complete genome sequence of Corynebacterium casei LMG S-19264T (=DSM 44701T), isolated from a smear-ripened cheese.</title>
        <authorList>
            <consortium name="US DOE Joint Genome Institute (JGI-PGF)"/>
            <person name="Walter F."/>
            <person name="Albersmeier A."/>
            <person name="Kalinowski J."/>
            <person name="Ruckert C."/>
        </authorList>
    </citation>
    <scope>NUCLEOTIDE SEQUENCE</scope>
    <source>
        <strain evidence="1">JCM 19831</strain>
    </source>
</reference>
<name>A0A917TMH9_9ACTN</name>
<keyword evidence="2" id="KW-1185">Reference proteome</keyword>
<reference evidence="1" key="2">
    <citation type="submission" date="2020-09" db="EMBL/GenBank/DDBJ databases">
        <authorList>
            <person name="Sun Q."/>
            <person name="Ohkuma M."/>
        </authorList>
    </citation>
    <scope>NUCLEOTIDE SEQUENCE</scope>
    <source>
        <strain evidence="1">JCM 19831</strain>
    </source>
</reference>
<accession>A0A917TMH9</accession>
<evidence type="ECO:0000313" key="1">
    <source>
        <dbReference type="EMBL" id="GGM28039.1"/>
    </source>
</evidence>
<dbReference type="EMBL" id="BMPI01000013">
    <property type="protein sequence ID" value="GGM28039.1"/>
    <property type="molecule type" value="Genomic_DNA"/>
</dbReference>
<dbReference type="RefSeq" id="WP_190250578.1">
    <property type="nucleotide sequence ID" value="NZ_BMPI01000013.1"/>
</dbReference>
<dbReference type="Proteomes" id="UP000642070">
    <property type="component" value="Unassembled WGS sequence"/>
</dbReference>
<dbReference type="AlphaFoldDB" id="A0A917TMH9"/>
<comment type="caution">
    <text evidence="1">The sequence shown here is derived from an EMBL/GenBank/DDBJ whole genome shotgun (WGS) entry which is preliminary data.</text>
</comment>
<evidence type="ECO:0000313" key="2">
    <source>
        <dbReference type="Proteomes" id="UP000642070"/>
    </source>
</evidence>
<proteinExistence type="predicted"/>
<evidence type="ECO:0008006" key="3">
    <source>
        <dbReference type="Google" id="ProtNLM"/>
    </source>
</evidence>
<sequence>MVTLDGGLEPLRELLTDAPQETRRRLYRAIVRRRRTDLGDGLVDAIRARYGDDEAARLLPACGAATSQRLLPELGYALGSWERLARRHPEAGVRVGGRDRPARRRVETIVARLGEQVRPGAAVRGTLGTAATAMSTRDAFVPAAAGLLLAATDPAAAGEVDRLVRLVGDRPVLAVGIARDLTRRLERHEPLLAVAERLAARPGTADGLFALAYAAQGKRLGWPAAWRELVEQLREHPAEEVRDRALEARLE</sequence>
<protein>
    <recommendedName>
        <fullName evidence="3">HEAT repeat domain-containing protein</fullName>
    </recommendedName>
</protein>
<organism evidence="1 2">
    <name type="scientific">Dactylosporangium sucinum</name>
    <dbReference type="NCBI Taxonomy" id="1424081"/>
    <lineage>
        <taxon>Bacteria</taxon>
        <taxon>Bacillati</taxon>
        <taxon>Actinomycetota</taxon>
        <taxon>Actinomycetes</taxon>
        <taxon>Micromonosporales</taxon>
        <taxon>Micromonosporaceae</taxon>
        <taxon>Dactylosporangium</taxon>
    </lineage>
</organism>